<comment type="caution">
    <text evidence="1">The sequence shown here is derived from an EMBL/GenBank/DDBJ whole genome shotgun (WGS) entry which is preliminary data.</text>
</comment>
<evidence type="ECO:0000313" key="2">
    <source>
        <dbReference type="Proteomes" id="UP000789920"/>
    </source>
</evidence>
<dbReference type="Proteomes" id="UP000789920">
    <property type="component" value="Unassembled WGS sequence"/>
</dbReference>
<evidence type="ECO:0000313" key="1">
    <source>
        <dbReference type="EMBL" id="CAG8672015.1"/>
    </source>
</evidence>
<protein>
    <submittedName>
        <fullName evidence="1">5229_t:CDS:1</fullName>
    </submittedName>
</protein>
<feature type="non-terminal residue" evidence="1">
    <location>
        <position position="1"/>
    </location>
</feature>
<sequence length="211" mass="24728">KVLMERSKEEQKRKQFEEWRQSISSITTNKESLYYTVSHSTIEEVESLMGYESSQSKDIDNEFDVVYLSAKYLLDHLEQNTIKEVWKVSRVTSHKKRPCLSSFLLSIECYSEEISEYQFVWLQPFASNETGDPINEEFVNEVLFYRKIWGLARTAINKCMLYCDYKFVGLIKAYLEKICVREDELAEKQEATTDQDSSKNVEGNMISIANL</sequence>
<organism evidence="1 2">
    <name type="scientific">Racocetra persica</name>
    <dbReference type="NCBI Taxonomy" id="160502"/>
    <lineage>
        <taxon>Eukaryota</taxon>
        <taxon>Fungi</taxon>
        <taxon>Fungi incertae sedis</taxon>
        <taxon>Mucoromycota</taxon>
        <taxon>Glomeromycotina</taxon>
        <taxon>Glomeromycetes</taxon>
        <taxon>Diversisporales</taxon>
        <taxon>Gigasporaceae</taxon>
        <taxon>Racocetra</taxon>
    </lineage>
</organism>
<name>A0ACA9NUY8_9GLOM</name>
<dbReference type="EMBL" id="CAJVQC010015952">
    <property type="protein sequence ID" value="CAG8672015.1"/>
    <property type="molecule type" value="Genomic_DNA"/>
</dbReference>
<proteinExistence type="predicted"/>
<reference evidence="1" key="1">
    <citation type="submission" date="2021-06" db="EMBL/GenBank/DDBJ databases">
        <authorList>
            <person name="Kallberg Y."/>
            <person name="Tangrot J."/>
            <person name="Rosling A."/>
        </authorList>
    </citation>
    <scope>NUCLEOTIDE SEQUENCE</scope>
    <source>
        <strain evidence="1">MA461A</strain>
    </source>
</reference>
<gene>
    <name evidence="1" type="ORF">RPERSI_LOCUS8721</name>
</gene>
<keyword evidence="2" id="KW-1185">Reference proteome</keyword>
<accession>A0ACA9NUY8</accession>